<dbReference type="InterPro" id="IPR020476">
    <property type="entry name" value="Nudix_hydrolase"/>
</dbReference>
<comment type="cofactor">
    <cofactor evidence="1">
        <name>Mg(2+)</name>
        <dbReference type="ChEBI" id="CHEBI:18420"/>
    </cofactor>
</comment>
<dbReference type="Pfam" id="PF00293">
    <property type="entry name" value="NUDIX"/>
    <property type="match status" value="1"/>
</dbReference>
<dbReference type="PRINTS" id="PR00502">
    <property type="entry name" value="NUDIXFAMILY"/>
</dbReference>
<dbReference type="CDD" id="cd04677">
    <property type="entry name" value="NUDIX_Hydrolase"/>
    <property type="match status" value="1"/>
</dbReference>
<dbReference type="PANTHER" id="PTHR43046:SF2">
    <property type="entry name" value="8-OXO-DGTP DIPHOSPHATASE-RELATED"/>
    <property type="match status" value="1"/>
</dbReference>
<dbReference type="Gene3D" id="3.90.79.10">
    <property type="entry name" value="Nucleoside Triphosphate Pyrophosphohydrolase"/>
    <property type="match status" value="1"/>
</dbReference>
<gene>
    <name evidence="5" type="ORF">KHA97_10455</name>
</gene>
<dbReference type="PANTHER" id="PTHR43046">
    <property type="entry name" value="GDP-MANNOSE MANNOSYL HYDROLASE"/>
    <property type="match status" value="1"/>
</dbReference>
<comment type="caution">
    <text evidence="5">The sequence shown here is derived from an EMBL/GenBank/DDBJ whole genome shotgun (WGS) entry which is preliminary data.</text>
</comment>
<evidence type="ECO:0000313" key="5">
    <source>
        <dbReference type="EMBL" id="MBS4195477.1"/>
    </source>
</evidence>
<comment type="similarity">
    <text evidence="3">Belongs to the Nudix hydrolase family.</text>
</comment>
<keyword evidence="6" id="KW-1185">Reference proteome</keyword>
<sequence length="153" mass="17190">MGYVKELRKMIGKRPVILVGSVVIIINEENKVLLQQRSYPYGVWGLPGGLMELTESTEDCARREVLEETGLVIGEIELVSVYSGPQNFVRAENGDQFYVVTIVYETRDILDGSLRVDGDESLNLEYFDLSRLPENMVGSHQKAIGDYLSKNNS</sequence>
<dbReference type="AlphaFoldDB" id="A0A942TFB8"/>
<dbReference type="PROSITE" id="PS51462">
    <property type="entry name" value="NUDIX"/>
    <property type="match status" value="1"/>
</dbReference>
<dbReference type="InterPro" id="IPR020084">
    <property type="entry name" value="NUDIX_hydrolase_CS"/>
</dbReference>
<feature type="domain" description="Nudix hydrolase" evidence="4">
    <location>
        <begin position="15"/>
        <end position="150"/>
    </location>
</feature>
<dbReference type="InterPro" id="IPR015797">
    <property type="entry name" value="NUDIX_hydrolase-like_dom_sf"/>
</dbReference>
<dbReference type="EMBL" id="JAGYPG010000002">
    <property type="protein sequence ID" value="MBS4195477.1"/>
    <property type="molecule type" value="Genomic_DNA"/>
</dbReference>
<dbReference type="SUPFAM" id="SSF55811">
    <property type="entry name" value="Nudix"/>
    <property type="match status" value="1"/>
</dbReference>
<reference evidence="5 6" key="1">
    <citation type="submission" date="2021-05" db="EMBL/GenBank/DDBJ databases">
        <title>Novel Bacillus species.</title>
        <authorList>
            <person name="Liu G."/>
        </authorList>
    </citation>
    <scope>NUCLEOTIDE SEQUENCE [LARGE SCALE GENOMIC DNA]</scope>
    <source>
        <strain evidence="6">FJAT-49780</strain>
    </source>
</reference>
<evidence type="ECO:0000256" key="2">
    <source>
        <dbReference type="ARBA" id="ARBA00022801"/>
    </source>
</evidence>
<dbReference type="RefSeq" id="WP_213124692.1">
    <property type="nucleotide sequence ID" value="NZ_JAGYPG010000002.1"/>
</dbReference>
<accession>A0A942TFB8</accession>
<evidence type="ECO:0000259" key="4">
    <source>
        <dbReference type="PROSITE" id="PS51462"/>
    </source>
</evidence>
<evidence type="ECO:0000256" key="3">
    <source>
        <dbReference type="RuleBase" id="RU003476"/>
    </source>
</evidence>
<evidence type="ECO:0000256" key="1">
    <source>
        <dbReference type="ARBA" id="ARBA00001946"/>
    </source>
</evidence>
<keyword evidence="2 3" id="KW-0378">Hydrolase</keyword>
<dbReference type="InterPro" id="IPR000086">
    <property type="entry name" value="NUDIX_hydrolase_dom"/>
</dbReference>
<dbReference type="GO" id="GO:0016787">
    <property type="term" value="F:hydrolase activity"/>
    <property type="evidence" value="ECO:0007669"/>
    <property type="project" value="UniProtKB-KW"/>
</dbReference>
<evidence type="ECO:0000313" key="6">
    <source>
        <dbReference type="Proteomes" id="UP000681414"/>
    </source>
</evidence>
<protein>
    <submittedName>
        <fullName evidence="5">NUDIX hydrolase</fullName>
    </submittedName>
</protein>
<name>A0A942TFB8_9BACI</name>
<organism evidence="5 6">
    <name type="scientific">Lederbergia citri</name>
    <dbReference type="NCBI Taxonomy" id="2833580"/>
    <lineage>
        <taxon>Bacteria</taxon>
        <taxon>Bacillati</taxon>
        <taxon>Bacillota</taxon>
        <taxon>Bacilli</taxon>
        <taxon>Bacillales</taxon>
        <taxon>Bacillaceae</taxon>
        <taxon>Lederbergia</taxon>
    </lineage>
</organism>
<dbReference type="Proteomes" id="UP000681414">
    <property type="component" value="Unassembled WGS sequence"/>
</dbReference>
<dbReference type="PROSITE" id="PS00893">
    <property type="entry name" value="NUDIX_BOX"/>
    <property type="match status" value="1"/>
</dbReference>
<proteinExistence type="inferred from homology"/>